<dbReference type="AlphaFoldDB" id="A0AAV4FD34"/>
<evidence type="ECO:0000256" key="1">
    <source>
        <dbReference type="SAM" id="Coils"/>
    </source>
</evidence>
<keyword evidence="3" id="KW-1185">Reference proteome</keyword>
<dbReference type="Proteomes" id="UP000762676">
    <property type="component" value="Unassembled WGS sequence"/>
</dbReference>
<dbReference type="EMBL" id="BMAT01000692">
    <property type="protein sequence ID" value="GFR71332.1"/>
    <property type="molecule type" value="Genomic_DNA"/>
</dbReference>
<feature type="coiled-coil region" evidence="1">
    <location>
        <begin position="147"/>
        <end position="174"/>
    </location>
</feature>
<proteinExistence type="predicted"/>
<keyword evidence="1" id="KW-0175">Coiled coil</keyword>
<protein>
    <submittedName>
        <fullName evidence="2">Uncharacterized protein</fullName>
    </submittedName>
</protein>
<sequence length="276" mass="31139">MTSDEIRDAQDILVEIICRLTKPKVVIHWYITCDKFMVHGSALEVKSFLDVFIDSLTSFDIEQSFTTIINDQISNTSNSILDSASLPCGDCMPSNLEQIEPSTIDINNSELQYTLDDQHLQSITDVMDNSLSGSPTYILQSDFEKFKTSIMADMLILKNRVRELEEKIHRKSSASLDLSYNGAPRRQFYAGFAKLNKMGTRTLVKNIKWRRDGSPLLNYSSKSFDVQNKTTSSAFSPQIKIISSVPEPKIPKAKTTELSGDLREALVNILNRLLID</sequence>
<evidence type="ECO:0000313" key="3">
    <source>
        <dbReference type="Proteomes" id="UP000762676"/>
    </source>
</evidence>
<comment type="caution">
    <text evidence="2">The sequence shown here is derived from an EMBL/GenBank/DDBJ whole genome shotgun (WGS) entry which is preliminary data.</text>
</comment>
<organism evidence="2 3">
    <name type="scientific">Elysia marginata</name>
    <dbReference type="NCBI Taxonomy" id="1093978"/>
    <lineage>
        <taxon>Eukaryota</taxon>
        <taxon>Metazoa</taxon>
        <taxon>Spiralia</taxon>
        <taxon>Lophotrochozoa</taxon>
        <taxon>Mollusca</taxon>
        <taxon>Gastropoda</taxon>
        <taxon>Heterobranchia</taxon>
        <taxon>Euthyneura</taxon>
        <taxon>Panpulmonata</taxon>
        <taxon>Sacoglossa</taxon>
        <taxon>Placobranchoidea</taxon>
        <taxon>Plakobranchidae</taxon>
        <taxon>Elysia</taxon>
    </lineage>
</organism>
<reference evidence="2 3" key="1">
    <citation type="journal article" date="2021" name="Elife">
        <title>Chloroplast acquisition without the gene transfer in kleptoplastic sea slugs, Plakobranchus ocellatus.</title>
        <authorList>
            <person name="Maeda T."/>
            <person name="Takahashi S."/>
            <person name="Yoshida T."/>
            <person name="Shimamura S."/>
            <person name="Takaki Y."/>
            <person name="Nagai Y."/>
            <person name="Toyoda A."/>
            <person name="Suzuki Y."/>
            <person name="Arimoto A."/>
            <person name="Ishii H."/>
            <person name="Satoh N."/>
            <person name="Nishiyama T."/>
            <person name="Hasebe M."/>
            <person name="Maruyama T."/>
            <person name="Minagawa J."/>
            <person name="Obokata J."/>
            <person name="Shigenobu S."/>
        </authorList>
    </citation>
    <scope>NUCLEOTIDE SEQUENCE [LARGE SCALE GENOMIC DNA]</scope>
</reference>
<name>A0AAV4FD34_9GAST</name>
<accession>A0AAV4FD34</accession>
<gene>
    <name evidence="2" type="ORF">ElyMa_000350800</name>
</gene>
<evidence type="ECO:0000313" key="2">
    <source>
        <dbReference type="EMBL" id="GFR71332.1"/>
    </source>
</evidence>